<dbReference type="Proteomes" id="UP001332192">
    <property type="component" value="Chromosome"/>
</dbReference>
<dbReference type="SUPFAM" id="SSF51726">
    <property type="entry name" value="UROD/MetE-like"/>
    <property type="match status" value="1"/>
</dbReference>
<dbReference type="PANTHER" id="PTHR47099">
    <property type="entry name" value="METHYLCOBAMIDE:COM METHYLTRANSFERASE MTBA"/>
    <property type="match status" value="1"/>
</dbReference>
<evidence type="ECO:0000259" key="1">
    <source>
        <dbReference type="Pfam" id="PF01208"/>
    </source>
</evidence>
<protein>
    <submittedName>
        <fullName evidence="2">Uroporphyrinogen decarboxylase family protein</fullName>
    </submittedName>
</protein>
<evidence type="ECO:0000313" key="3">
    <source>
        <dbReference type="Proteomes" id="UP001332192"/>
    </source>
</evidence>
<organism evidence="2 3">
    <name type="scientific">Carboxydichorda subterranea</name>
    <dbReference type="NCBI Taxonomy" id="3109565"/>
    <lineage>
        <taxon>Bacteria</taxon>
        <taxon>Bacillati</taxon>
        <taxon>Bacillota</taxon>
        <taxon>Limnochordia</taxon>
        <taxon>Limnochordales</taxon>
        <taxon>Geochordaceae</taxon>
        <taxon>Carboxydichorda</taxon>
    </lineage>
</organism>
<accession>A0ABZ1BVF2</accession>
<dbReference type="InterPro" id="IPR000257">
    <property type="entry name" value="Uroporphyrinogen_deCOase"/>
</dbReference>
<reference evidence="2 3" key="1">
    <citation type="journal article" date="2024" name="Front. Microbiol.">
        <title>Novel thermophilic genera Geochorda gen. nov. and Carboxydochorda gen. nov. from the deep terrestrial subsurface reveal the ecophysiological diversity in the class Limnochordia.</title>
        <authorList>
            <person name="Karnachuk O.V."/>
            <person name="Lukina A.P."/>
            <person name="Avakyan M.R."/>
            <person name="Kadnikov V.V."/>
            <person name="Begmatov S."/>
            <person name="Beletsky A.V."/>
            <person name="Vlasova K.G."/>
            <person name="Novikov A.A."/>
            <person name="Shcherbakova V.A."/>
            <person name="Mardanov A.V."/>
            <person name="Ravin N.V."/>
        </authorList>
    </citation>
    <scope>NUCLEOTIDE SEQUENCE [LARGE SCALE GENOMIC DNA]</scope>
    <source>
        <strain evidence="2 3">L945</strain>
    </source>
</reference>
<feature type="domain" description="Uroporphyrinogen decarboxylase (URO-D)" evidence="1">
    <location>
        <begin position="67"/>
        <end position="312"/>
    </location>
</feature>
<gene>
    <name evidence="2" type="ORF">U7230_10385</name>
</gene>
<dbReference type="Pfam" id="PF01208">
    <property type="entry name" value="URO-D"/>
    <property type="match status" value="1"/>
</dbReference>
<proteinExistence type="predicted"/>
<dbReference type="InterPro" id="IPR052024">
    <property type="entry name" value="Methanogen_methyltrans"/>
</dbReference>
<dbReference type="EMBL" id="CP141615">
    <property type="protein sequence ID" value="WRP16501.1"/>
    <property type="molecule type" value="Genomic_DNA"/>
</dbReference>
<name>A0ABZ1BVF2_9FIRM</name>
<keyword evidence="3" id="KW-1185">Reference proteome</keyword>
<dbReference type="PANTHER" id="PTHR47099:SF1">
    <property type="entry name" value="METHYLCOBAMIDE:COM METHYLTRANSFERASE MTBA"/>
    <property type="match status" value="1"/>
</dbReference>
<dbReference type="Gene3D" id="3.20.20.210">
    <property type="match status" value="1"/>
</dbReference>
<evidence type="ECO:0000313" key="2">
    <source>
        <dbReference type="EMBL" id="WRP16501.1"/>
    </source>
</evidence>
<dbReference type="InterPro" id="IPR038071">
    <property type="entry name" value="UROD/MetE-like_sf"/>
</dbReference>
<dbReference type="RefSeq" id="WP_324715774.1">
    <property type="nucleotide sequence ID" value="NZ_CP141615.1"/>
</dbReference>
<sequence length="313" mass="35426">MTKTERVRRALAGEAVDRPPFSIWFHFGTQHLPPSKTAAIHLDFFRAYDLDWLKVMSDYRYPMPDGMEEVASLADLRRFRRFEMDSEPFSLQLQVLRQIGAALGNEAPFVETVFSPFGVARRTLRGHMDRLRREYPDAFKTFLESVTETLRHYVRAVAQTGAAGVFFSVNGAGQGEMKERDFEEWVLPYDLAVLATVNELAREGRFYFNVIHIHGERLRWRLIMDQYPGQVFNWSVHHSPPSFAQARLFTPRPLMGGIDEVGLSSKTPSEVRHQVRTAIEQAGAAGLFIAPGCAVPTDVPADLIRAAAQACRA</sequence>